<dbReference type="RefSeq" id="WP_198799039.1">
    <property type="nucleotide sequence ID" value="NZ_JAEKCT010000009.1"/>
</dbReference>
<organism evidence="1 2">
    <name type="scientific">Pseudomonas haemolytica</name>
    <dbReference type="NCBI Taxonomy" id="2600065"/>
    <lineage>
        <taxon>Bacteria</taxon>
        <taxon>Pseudomonadati</taxon>
        <taxon>Pseudomonadota</taxon>
        <taxon>Gammaproteobacteria</taxon>
        <taxon>Pseudomonadales</taxon>
        <taxon>Pseudomonadaceae</taxon>
        <taxon>Pseudomonas</taxon>
    </lineage>
</organism>
<evidence type="ECO:0000313" key="2">
    <source>
        <dbReference type="Proteomes" id="UP000620382"/>
    </source>
</evidence>
<proteinExistence type="predicted"/>
<gene>
    <name evidence="1" type="ORF">JJD71_25020</name>
</gene>
<evidence type="ECO:0000313" key="1">
    <source>
        <dbReference type="EMBL" id="MBK3462331.1"/>
    </source>
</evidence>
<protein>
    <submittedName>
        <fullName evidence="1">Uncharacterized protein</fullName>
    </submittedName>
</protein>
<comment type="caution">
    <text evidence="1">The sequence shown here is derived from an EMBL/GenBank/DDBJ whole genome shotgun (WGS) entry which is preliminary data.</text>
</comment>
<keyword evidence="2" id="KW-1185">Reference proteome</keyword>
<dbReference type="EMBL" id="JAENSR010000008">
    <property type="protein sequence ID" value="MBK3462331.1"/>
    <property type="molecule type" value="Genomic_DNA"/>
</dbReference>
<reference evidence="1 2" key="1">
    <citation type="submission" date="2021-01" db="EMBL/GenBank/DDBJ databases">
        <title>Antibiotic resistance and phylogeny of Pseudomonas spp. isolated over three decades from chicken meat in the Norwegian food chain.</title>
        <authorList>
            <person name="Moen B."/>
        </authorList>
    </citation>
    <scope>NUCLEOTIDE SEQUENCE [LARGE SCALE GENOMIC DNA]</scope>
    <source>
        <strain evidence="1 2">MF6766</strain>
    </source>
</reference>
<dbReference type="PROSITE" id="PS51257">
    <property type="entry name" value="PROKAR_LIPOPROTEIN"/>
    <property type="match status" value="1"/>
</dbReference>
<dbReference type="Proteomes" id="UP000620382">
    <property type="component" value="Unassembled WGS sequence"/>
</dbReference>
<name>A0ABS1GZC0_9PSED</name>
<accession>A0ABS1GZC0</accession>
<sequence length="113" mass="13178">MKIRDRHRFSSSVVATLSGCRIDIFAQNASSQWKQQAQPQPAYENKSDALFFYIHLKYRRSRSIQANGHNSFRTHHFDKWNSRVNIPLRRTFALLSHSPSGLVICLPHNLRQS</sequence>